<dbReference type="Pfam" id="PF12796">
    <property type="entry name" value="Ank_2"/>
    <property type="match status" value="1"/>
</dbReference>
<dbReference type="PANTHER" id="PTHR24173:SF74">
    <property type="entry name" value="ANKYRIN REPEAT DOMAIN-CONTAINING PROTEIN 16"/>
    <property type="match status" value="1"/>
</dbReference>
<feature type="region of interest" description="Disordered" evidence="3">
    <location>
        <begin position="208"/>
        <end position="228"/>
    </location>
</feature>
<comment type="caution">
    <text evidence="4">The sequence shown here is derived from an EMBL/GenBank/DDBJ whole genome shotgun (WGS) entry which is preliminary data.</text>
</comment>
<evidence type="ECO:0000256" key="3">
    <source>
        <dbReference type="SAM" id="MobiDB-lite"/>
    </source>
</evidence>
<evidence type="ECO:0000313" key="5">
    <source>
        <dbReference type="Proteomes" id="UP001301958"/>
    </source>
</evidence>
<dbReference type="Gene3D" id="1.25.40.20">
    <property type="entry name" value="Ankyrin repeat-containing domain"/>
    <property type="match status" value="1"/>
</dbReference>
<accession>A0AAN7C001</accession>
<proteinExistence type="predicted"/>
<dbReference type="InterPro" id="IPR002110">
    <property type="entry name" value="Ankyrin_rpt"/>
</dbReference>
<name>A0AAN7C001_9PEZI</name>
<evidence type="ECO:0000256" key="1">
    <source>
        <dbReference type="ARBA" id="ARBA00022737"/>
    </source>
</evidence>
<reference evidence="4" key="1">
    <citation type="journal article" date="2023" name="Mol. Phylogenet. Evol.">
        <title>Genome-scale phylogeny and comparative genomics of the fungal order Sordariales.</title>
        <authorList>
            <person name="Hensen N."/>
            <person name="Bonometti L."/>
            <person name="Westerberg I."/>
            <person name="Brannstrom I.O."/>
            <person name="Guillou S."/>
            <person name="Cros-Aarteil S."/>
            <person name="Calhoun S."/>
            <person name="Haridas S."/>
            <person name="Kuo A."/>
            <person name="Mondo S."/>
            <person name="Pangilinan J."/>
            <person name="Riley R."/>
            <person name="LaButti K."/>
            <person name="Andreopoulos B."/>
            <person name="Lipzen A."/>
            <person name="Chen C."/>
            <person name="Yan M."/>
            <person name="Daum C."/>
            <person name="Ng V."/>
            <person name="Clum A."/>
            <person name="Steindorff A."/>
            <person name="Ohm R.A."/>
            <person name="Martin F."/>
            <person name="Silar P."/>
            <person name="Natvig D.O."/>
            <person name="Lalanne C."/>
            <person name="Gautier V."/>
            <person name="Ament-Velasquez S.L."/>
            <person name="Kruys A."/>
            <person name="Hutchinson M.I."/>
            <person name="Powell A.J."/>
            <person name="Barry K."/>
            <person name="Miller A.N."/>
            <person name="Grigoriev I.V."/>
            <person name="Debuchy R."/>
            <person name="Gladieux P."/>
            <person name="Hiltunen Thoren M."/>
            <person name="Johannesson H."/>
        </authorList>
    </citation>
    <scope>NUCLEOTIDE SEQUENCE</scope>
    <source>
        <strain evidence="4">CBS 990.96</strain>
    </source>
</reference>
<evidence type="ECO:0008006" key="6">
    <source>
        <dbReference type="Google" id="ProtNLM"/>
    </source>
</evidence>
<dbReference type="AlphaFoldDB" id="A0AAN7C001"/>
<sequence>MEVIGTIASFIAIGRVLQAIPTIISVIRELPEMKQEFMSLVNELETLRAIHAEIENLVTSIKEDDEQLCISPTDSSRLWASKTELEGLLKDLQEFCAKSVSSAVKSNKGRFKPLKWLWGRKKAGQLRDRARGVRLDLQLCLAGVAMKFHRRQTKLLLEIREISYSSSKQIANGVEGFQALINAEASKEIQTRPLSPVPTNISTSTILPHTQDANSHPMSTEKQQTRHYPSAFPQDSLRITTSLYNRCPPSCSCQCHSQPKTTTTPSWFKPLLGSLMLSYNTTPIIRTNQCNLPLCQRQTPHSNSSLLSLTYHFPTWLCGYCVSLKASIESSLTGYGAYIHATIPRLIPQDDAAWHYLLNKQTNNNNIALTCRYFRERAFLPTDELDPGYSLLSAVIAWAEPPVLMALLNFWAPILHKTGISEYVFTYLTVPHSFSLNLPLKYRTETTLAIRLLLDTNPKTHPPLHSALSTLLSFSSHTPPPIHHSLPPLHQAILSNNLPQLQYLLLHTHPSQLTSRDSTSWTPFHHAAFQGNPHALQLLLSASPKSIIIKTSTNDTPLHCAVAVCSLPCIRLLLSNPNCDVTIQNTYGNIPIQLMISDDATEVFGWLHVEIIRLLLQKSPKTLMRKTRQGRSIVNCLVANPKIKDEVFERLLDIFIEAGGEEEIKGLLGYAISRGIKPDRLDRLMKKGGAKLNVLFEGGENILHVAARWAGIQVLEWLLEKVGVLKKVDHELVVKEYQGSPWDTLRYFMSCEEWDLLGGRRPSREEVYLFGRLFSEVRNMRLKKEIELLRRVLKGDEMALENLMGKSGTYYRVLGIQIREGMWDGAVECVEENIEVCLGEMGRSPWEGAGGGGRNWVGGEYSGVCEQFEFGFGGGGGRGRGRGCPLRSVNWRRCRLGWRGKLKRGDGKVGRVVVRMSKSGKLRRGWMRKGVIFVAGQ</sequence>
<keyword evidence="1" id="KW-0677">Repeat</keyword>
<dbReference type="PANTHER" id="PTHR24173">
    <property type="entry name" value="ANKYRIN REPEAT CONTAINING"/>
    <property type="match status" value="1"/>
</dbReference>
<protein>
    <recommendedName>
        <fullName evidence="6">Ankyrin</fullName>
    </recommendedName>
</protein>
<reference evidence="4" key="2">
    <citation type="submission" date="2023-05" db="EMBL/GenBank/DDBJ databases">
        <authorList>
            <consortium name="Lawrence Berkeley National Laboratory"/>
            <person name="Steindorff A."/>
            <person name="Hensen N."/>
            <person name="Bonometti L."/>
            <person name="Westerberg I."/>
            <person name="Brannstrom I.O."/>
            <person name="Guillou S."/>
            <person name="Cros-Aarteil S."/>
            <person name="Calhoun S."/>
            <person name="Haridas S."/>
            <person name="Kuo A."/>
            <person name="Mondo S."/>
            <person name="Pangilinan J."/>
            <person name="Riley R."/>
            <person name="Labutti K."/>
            <person name="Andreopoulos B."/>
            <person name="Lipzen A."/>
            <person name="Chen C."/>
            <person name="Yanf M."/>
            <person name="Daum C."/>
            <person name="Ng V."/>
            <person name="Clum A."/>
            <person name="Ohm R."/>
            <person name="Martin F."/>
            <person name="Silar P."/>
            <person name="Natvig D."/>
            <person name="Lalanne C."/>
            <person name="Gautier V."/>
            <person name="Ament-Velasquez S.L."/>
            <person name="Kruys A."/>
            <person name="Hutchinson M.I."/>
            <person name="Powell A.J."/>
            <person name="Barry K."/>
            <person name="Miller A.N."/>
            <person name="Grigoriev I.V."/>
            <person name="Debuchy R."/>
            <person name="Gladieux P."/>
            <person name="Thoren M.H."/>
            <person name="Johannesson H."/>
        </authorList>
    </citation>
    <scope>NUCLEOTIDE SEQUENCE</scope>
    <source>
        <strain evidence="4">CBS 990.96</strain>
    </source>
</reference>
<gene>
    <name evidence="4" type="ORF">QBC38DRAFT_6127</name>
</gene>
<organism evidence="4 5">
    <name type="scientific">Podospora fimiseda</name>
    <dbReference type="NCBI Taxonomy" id="252190"/>
    <lineage>
        <taxon>Eukaryota</taxon>
        <taxon>Fungi</taxon>
        <taxon>Dikarya</taxon>
        <taxon>Ascomycota</taxon>
        <taxon>Pezizomycotina</taxon>
        <taxon>Sordariomycetes</taxon>
        <taxon>Sordariomycetidae</taxon>
        <taxon>Sordariales</taxon>
        <taxon>Podosporaceae</taxon>
        <taxon>Podospora</taxon>
    </lineage>
</organism>
<dbReference type="SMART" id="SM00248">
    <property type="entry name" value="ANK"/>
    <property type="match status" value="5"/>
</dbReference>
<evidence type="ECO:0000313" key="4">
    <source>
        <dbReference type="EMBL" id="KAK4232602.1"/>
    </source>
</evidence>
<dbReference type="Proteomes" id="UP001301958">
    <property type="component" value="Unassembled WGS sequence"/>
</dbReference>
<keyword evidence="5" id="KW-1185">Reference proteome</keyword>
<evidence type="ECO:0000256" key="2">
    <source>
        <dbReference type="ARBA" id="ARBA00023043"/>
    </source>
</evidence>
<feature type="compositionally biased region" description="Polar residues" evidence="3">
    <location>
        <begin position="208"/>
        <end position="222"/>
    </location>
</feature>
<dbReference type="InterPro" id="IPR036770">
    <property type="entry name" value="Ankyrin_rpt-contain_sf"/>
</dbReference>
<keyword evidence="2" id="KW-0040">ANK repeat</keyword>
<dbReference type="SUPFAM" id="SSF48403">
    <property type="entry name" value="Ankyrin repeat"/>
    <property type="match status" value="1"/>
</dbReference>
<dbReference type="EMBL" id="MU865287">
    <property type="protein sequence ID" value="KAK4232602.1"/>
    <property type="molecule type" value="Genomic_DNA"/>
</dbReference>